<dbReference type="AlphaFoldDB" id="G9N7P2"/>
<keyword evidence="3" id="KW-1185">Reference proteome</keyword>
<dbReference type="OrthoDB" id="4900619at2759"/>
<dbReference type="EMBL" id="ABDF02000089">
    <property type="protein sequence ID" value="EHK17008.1"/>
    <property type="molecule type" value="Genomic_DNA"/>
</dbReference>
<protein>
    <submittedName>
        <fullName evidence="2">Uncharacterized protein</fullName>
    </submittedName>
</protein>
<evidence type="ECO:0000256" key="1">
    <source>
        <dbReference type="SAM" id="MobiDB-lite"/>
    </source>
</evidence>
<dbReference type="GeneID" id="25792042"/>
<dbReference type="Proteomes" id="UP000007115">
    <property type="component" value="Unassembled WGS sequence"/>
</dbReference>
<accession>G9N7P2</accession>
<sequence length="277" mass="30547">MTSSGRNYDYDAGFQRPHRDSMRTGYVLVSEERESGSEYSGSTCCCESCGSSCCSSESSGEDDDAYLSDCSACWARRDALRRGRAGWSEGERGYADSGRRAEARDQDRHHHNHRHGQHRHGETRQRGQQNSGHTSRNDTSSTNINTNTNSYNITATPAYRSLTEHILASTRRLHQDEENLRHFRTWMRVLEDIQRPSHVTLSNSNAAPAPAPAAVAAARTGQGSSSATALGRASDASSRAIAGEEAAARQTRVYPRGARGYFMSGGRSISSNRRRRL</sequence>
<name>G9N7P2_HYPVG</name>
<feature type="compositionally biased region" description="Basic and acidic residues" evidence="1">
    <location>
        <begin position="89"/>
        <end position="108"/>
    </location>
</feature>
<proteinExistence type="predicted"/>
<evidence type="ECO:0000313" key="2">
    <source>
        <dbReference type="EMBL" id="EHK17008.1"/>
    </source>
</evidence>
<reference evidence="2 3" key="1">
    <citation type="journal article" date="2011" name="Genome Biol.">
        <title>Comparative genome sequence analysis underscores mycoparasitism as the ancestral life style of Trichoderma.</title>
        <authorList>
            <person name="Kubicek C.P."/>
            <person name="Herrera-Estrella A."/>
            <person name="Seidl-Seiboth V."/>
            <person name="Martinez D.A."/>
            <person name="Druzhinina I.S."/>
            <person name="Thon M."/>
            <person name="Zeilinger S."/>
            <person name="Casas-Flores S."/>
            <person name="Horwitz B.A."/>
            <person name="Mukherjee P.K."/>
            <person name="Mukherjee M."/>
            <person name="Kredics L."/>
            <person name="Alcaraz L.D."/>
            <person name="Aerts A."/>
            <person name="Antal Z."/>
            <person name="Atanasova L."/>
            <person name="Cervantes-Badillo M.G."/>
            <person name="Challacombe J."/>
            <person name="Chertkov O."/>
            <person name="McCluskey K."/>
            <person name="Coulpier F."/>
            <person name="Deshpande N."/>
            <person name="von Doehren H."/>
            <person name="Ebbole D.J."/>
            <person name="Esquivel-Naranjo E.U."/>
            <person name="Fekete E."/>
            <person name="Flipphi M."/>
            <person name="Glaser F."/>
            <person name="Gomez-Rodriguez E.Y."/>
            <person name="Gruber S."/>
            <person name="Han C."/>
            <person name="Henrissat B."/>
            <person name="Hermosa R."/>
            <person name="Hernandez-Onate M."/>
            <person name="Karaffa L."/>
            <person name="Kosti I."/>
            <person name="Le Crom S."/>
            <person name="Lindquist E."/>
            <person name="Lucas S."/>
            <person name="Luebeck M."/>
            <person name="Luebeck P.S."/>
            <person name="Margeot A."/>
            <person name="Metz B."/>
            <person name="Misra M."/>
            <person name="Nevalainen H."/>
            <person name="Omann M."/>
            <person name="Packer N."/>
            <person name="Perrone G."/>
            <person name="Uresti-Rivera E.E."/>
            <person name="Salamov A."/>
            <person name="Schmoll M."/>
            <person name="Seiboth B."/>
            <person name="Shapiro H."/>
            <person name="Sukno S."/>
            <person name="Tamayo-Ramos J.A."/>
            <person name="Tisch D."/>
            <person name="Wiest A."/>
            <person name="Wilkinson H.H."/>
            <person name="Zhang M."/>
            <person name="Coutinho P.M."/>
            <person name="Kenerley C.M."/>
            <person name="Monte E."/>
            <person name="Baker S.E."/>
            <person name="Grigoriev I.V."/>
        </authorList>
    </citation>
    <scope>NUCLEOTIDE SEQUENCE [LARGE SCALE GENOMIC DNA]</scope>
    <source>
        <strain evidence="3">Gv29-8 / FGSC 10586</strain>
    </source>
</reference>
<dbReference type="HOGENOM" id="CLU_1004956_0_0_1"/>
<feature type="region of interest" description="Disordered" evidence="1">
    <location>
        <begin position="85"/>
        <end position="152"/>
    </location>
</feature>
<gene>
    <name evidence="2" type="ORF">TRIVIDRAFT_226843</name>
</gene>
<dbReference type="RefSeq" id="XP_013951211.1">
    <property type="nucleotide sequence ID" value="XM_014095736.1"/>
</dbReference>
<dbReference type="InParanoid" id="G9N7P2"/>
<organism evidence="2 3">
    <name type="scientific">Hypocrea virens (strain Gv29-8 / FGSC 10586)</name>
    <name type="common">Gliocladium virens</name>
    <name type="synonym">Trichoderma virens</name>
    <dbReference type="NCBI Taxonomy" id="413071"/>
    <lineage>
        <taxon>Eukaryota</taxon>
        <taxon>Fungi</taxon>
        <taxon>Dikarya</taxon>
        <taxon>Ascomycota</taxon>
        <taxon>Pezizomycotina</taxon>
        <taxon>Sordariomycetes</taxon>
        <taxon>Hypocreomycetidae</taxon>
        <taxon>Hypocreales</taxon>
        <taxon>Hypocreaceae</taxon>
        <taxon>Trichoderma</taxon>
    </lineage>
</organism>
<comment type="caution">
    <text evidence="2">The sequence shown here is derived from an EMBL/GenBank/DDBJ whole genome shotgun (WGS) entry which is preliminary data.</text>
</comment>
<feature type="compositionally biased region" description="Low complexity" evidence="1">
    <location>
        <begin position="137"/>
        <end position="152"/>
    </location>
</feature>
<feature type="compositionally biased region" description="Basic residues" evidence="1">
    <location>
        <begin position="109"/>
        <end position="118"/>
    </location>
</feature>
<dbReference type="eggNOG" id="ENOG502T38P">
    <property type="taxonomic scope" value="Eukaryota"/>
</dbReference>
<evidence type="ECO:0000313" key="3">
    <source>
        <dbReference type="Proteomes" id="UP000007115"/>
    </source>
</evidence>
<dbReference type="VEuPathDB" id="FungiDB:TRIVIDRAFT_226843"/>